<evidence type="ECO:0000256" key="7">
    <source>
        <dbReference type="ARBA" id="ARBA00023295"/>
    </source>
</evidence>
<evidence type="ECO:0000259" key="9">
    <source>
        <dbReference type="SMART" id="SM01029"/>
    </source>
</evidence>
<dbReference type="InterPro" id="IPR037110">
    <property type="entry name" value="Betagal_dom2_sf"/>
</dbReference>
<dbReference type="SMART" id="SM01029">
    <property type="entry name" value="BetaGal_dom2"/>
    <property type="match status" value="1"/>
</dbReference>
<feature type="domain" description="Beta-galactosidase" evidence="9">
    <location>
        <begin position="427"/>
        <end position="608"/>
    </location>
</feature>
<accession>A0A0C2WY87</accession>
<dbReference type="SUPFAM" id="SSF49785">
    <property type="entry name" value="Galactose-binding domain-like"/>
    <property type="match status" value="2"/>
</dbReference>
<dbReference type="InterPro" id="IPR025300">
    <property type="entry name" value="BetaGal_jelly_roll_dom"/>
</dbReference>
<dbReference type="HOGENOM" id="CLU_005732_2_0_1"/>
<keyword evidence="4" id="KW-0732">Signal</keyword>
<dbReference type="SUPFAM" id="SSF117100">
    <property type="entry name" value="Beta-galactosidase LacA, domain 3"/>
    <property type="match status" value="1"/>
</dbReference>
<gene>
    <name evidence="10" type="ORF">M378DRAFT_74755</name>
</gene>
<dbReference type="PANTHER" id="PTHR23421">
    <property type="entry name" value="BETA-GALACTOSIDASE RELATED"/>
    <property type="match status" value="1"/>
</dbReference>
<evidence type="ECO:0000256" key="4">
    <source>
        <dbReference type="ARBA" id="ARBA00022729"/>
    </source>
</evidence>
<dbReference type="Gene3D" id="2.60.390.10">
    <property type="entry name" value="Beta-galactosidase, domain 3"/>
    <property type="match status" value="1"/>
</dbReference>
<dbReference type="InterPro" id="IPR018954">
    <property type="entry name" value="Betagal_dom2"/>
</dbReference>
<sequence>MSTTSRPGRYHSRVLWFLALLSSLLLIIFSPNAFLSNLPVDYPISRLHEFIVPFTTGLFHSKGIHFVKNAQSEPKTSSDIPTDLVRFDNYSLILRGQRVFLNSAEFHTFRLPVPSLWPDILQKIKAAGLNAISVYTHMGLINPARGVIDLDGFRALQPLYDAAKEAGLWVVLRPGPYINAETTAGGIAHWATTEVAGFLRTNATDWKAAWQDYIYAIAKATVPNQITNGGPVIDNEYHQEPAYDAEYFVELEAAYRSAGIVVPLTYNDPGEGRNFINGTGAVDLYGFDSYPQLFDCSHPTAWNPVLTSYHKYHMEANPSQPLYIPEFQGGSFDAWGPTAPGYESCRVLTGPDFESVFYLQLWASNAKLMNYYMVYGGTSWGGLPFPGVYTSYDYGASITESRELTLKYDELKRQSLFLRSSPSFYKTDWIADSSIGFNISTTSSVYVTLLQNPDDGASFYIVRHNDSTSTENVDFRLTVQTSDGELQIPIVASNVSLAGRQSKVVVTDYPVGWSFSLLYSTAQIFFAGTIGERNVLVIHGNSDQEHELAYFGPPAKPSSSKIKVATDTSLKGRPTIVTILTGFKGQIPIIDSPSFLLLYLDSDTVATFWAPTLAGEVNDPLRNYWGVGTNRSILVGGPYLVRNASLSGSTLALHGDLKDDVALTVIAPNNVTTITWNGQYVPNDLHASSAVSQHGAFYGQVQLSPSVKGVSVPKLTGWMYHDSLPEIQSSFDDSSWVTANHTTTNIPWKPYYGDERVLYGCDYGFCENIVLWRGHFHATGKEESVDLSINGGEAFAASVWLNDVFLGTSFGNSTNNRNIVPEVNNTFIFPTRAVKLGQDNVITVVQDNMGLDEAEDDDNQSIKSPRGIRGYRLNNGSFTSWKVQGKVGGYAGYPDKVRGVLNEGGTFGERKGWHLPGFPVSAPSGWTARDLSQGLPSQSAGIGFFVTNFTLDVPHGMEAMMSFTFEEDFGQPYRALLFVNGWMMGKRVGNLGPQSKFPVHEGILNYRGENTVAITLWVMTTDMTVSPMLQLVLDAVYEGGVGAVVTTNQKWSSAGRD</sequence>
<dbReference type="SUPFAM" id="SSF51445">
    <property type="entry name" value="(Trans)glycosidases"/>
    <property type="match status" value="1"/>
</dbReference>
<evidence type="ECO:0000313" key="10">
    <source>
        <dbReference type="EMBL" id="KIL66782.1"/>
    </source>
</evidence>
<evidence type="ECO:0000256" key="1">
    <source>
        <dbReference type="ARBA" id="ARBA00001412"/>
    </source>
</evidence>
<dbReference type="Pfam" id="PF13363">
    <property type="entry name" value="BetaGal_dom3"/>
    <property type="match status" value="1"/>
</dbReference>
<comment type="catalytic activity">
    <reaction evidence="1">
        <text>Hydrolysis of terminal non-reducing beta-D-galactose residues in beta-D-galactosides.</text>
        <dbReference type="EC" id="3.2.1.23"/>
    </reaction>
</comment>
<dbReference type="GO" id="GO:0005975">
    <property type="term" value="P:carbohydrate metabolic process"/>
    <property type="evidence" value="ECO:0007669"/>
    <property type="project" value="InterPro"/>
</dbReference>
<dbReference type="Pfam" id="PF01301">
    <property type="entry name" value="Glyco_hydro_35"/>
    <property type="match status" value="1"/>
</dbReference>
<name>A0A0C2WY87_AMAMK</name>
<dbReference type="Gene3D" id="2.60.120.260">
    <property type="entry name" value="Galactose-binding domain-like"/>
    <property type="match status" value="2"/>
</dbReference>
<protein>
    <recommendedName>
        <fullName evidence="3">beta-galactosidase</fullName>
        <ecNumber evidence="3">3.2.1.23</ecNumber>
    </recommendedName>
</protein>
<keyword evidence="11" id="KW-1185">Reference proteome</keyword>
<dbReference type="FunFam" id="3.20.20.80:FF:000040">
    <property type="entry name" value="Beta-galactosidase A"/>
    <property type="match status" value="1"/>
</dbReference>
<dbReference type="InterPro" id="IPR036833">
    <property type="entry name" value="BetaGal_dom3_sf"/>
</dbReference>
<dbReference type="InterPro" id="IPR008979">
    <property type="entry name" value="Galactose-bd-like_sf"/>
</dbReference>
<evidence type="ECO:0000256" key="3">
    <source>
        <dbReference type="ARBA" id="ARBA00012756"/>
    </source>
</evidence>
<dbReference type="GO" id="GO:0004565">
    <property type="term" value="F:beta-galactosidase activity"/>
    <property type="evidence" value="ECO:0007669"/>
    <property type="project" value="UniProtKB-EC"/>
</dbReference>
<dbReference type="InterPro" id="IPR031330">
    <property type="entry name" value="Gly_Hdrlase_35_cat"/>
</dbReference>
<dbReference type="SUPFAM" id="SSF51011">
    <property type="entry name" value="Glycosyl hydrolase domain"/>
    <property type="match status" value="1"/>
</dbReference>
<proteinExistence type="inferred from homology"/>
<dbReference type="InParanoid" id="A0A0C2WY87"/>
<dbReference type="AlphaFoldDB" id="A0A0C2WY87"/>
<evidence type="ECO:0000256" key="6">
    <source>
        <dbReference type="ARBA" id="ARBA00023180"/>
    </source>
</evidence>
<evidence type="ECO:0000256" key="2">
    <source>
        <dbReference type="ARBA" id="ARBA00009809"/>
    </source>
</evidence>
<dbReference type="Proteomes" id="UP000054549">
    <property type="component" value="Unassembled WGS sequence"/>
</dbReference>
<dbReference type="Gene3D" id="3.20.20.80">
    <property type="entry name" value="Glycosidases"/>
    <property type="match status" value="1"/>
</dbReference>
<evidence type="ECO:0000256" key="5">
    <source>
        <dbReference type="ARBA" id="ARBA00022801"/>
    </source>
</evidence>
<dbReference type="EMBL" id="KN818234">
    <property type="protein sequence ID" value="KIL66782.1"/>
    <property type="molecule type" value="Genomic_DNA"/>
</dbReference>
<dbReference type="Gene3D" id="2.102.20.10">
    <property type="entry name" value="Beta-galactosidase, domain 2"/>
    <property type="match status" value="1"/>
</dbReference>
<dbReference type="PRINTS" id="PR00742">
    <property type="entry name" value="GLHYDRLASE35"/>
</dbReference>
<organism evidence="10 11">
    <name type="scientific">Amanita muscaria (strain Koide BX008)</name>
    <dbReference type="NCBI Taxonomy" id="946122"/>
    <lineage>
        <taxon>Eukaryota</taxon>
        <taxon>Fungi</taxon>
        <taxon>Dikarya</taxon>
        <taxon>Basidiomycota</taxon>
        <taxon>Agaricomycotina</taxon>
        <taxon>Agaricomycetes</taxon>
        <taxon>Agaricomycetidae</taxon>
        <taxon>Agaricales</taxon>
        <taxon>Pluteineae</taxon>
        <taxon>Amanitaceae</taxon>
        <taxon>Amanita</taxon>
    </lineage>
</organism>
<keyword evidence="5 10" id="KW-0378">Hydrolase</keyword>
<reference evidence="10 11" key="1">
    <citation type="submission" date="2014-04" db="EMBL/GenBank/DDBJ databases">
        <title>Evolutionary Origins and Diversification of the Mycorrhizal Mutualists.</title>
        <authorList>
            <consortium name="DOE Joint Genome Institute"/>
            <consortium name="Mycorrhizal Genomics Consortium"/>
            <person name="Kohler A."/>
            <person name="Kuo A."/>
            <person name="Nagy L.G."/>
            <person name="Floudas D."/>
            <person name="Copeland A."/>
            <person name="Barry K.W."/>
            <person name="Cichocki N."/>
            <person name="Veneault-Fourrey C."/>
            <person name="LaButti K."/>
            <person name="Lindquist E.A."/>
            <person name="Lipzen A."/>
            <person name="Lundell T."/>
            <person name="Morin E."/>
            <person name="Murat C."/>
            <person name="Riley R."/>
            <person name="Ohm R."/>
            <person name="Sun H."/>
            <person name="Tunlid A."/>
            <person name="Henrissat B."/>
            <person name="Grigoriev I.V."/>
            <person name="Hibbett D.S."/>
            <person name="Martin F."/>
        </authorList>
    </citation>
    <scope>NUCLEOTIDE SEQUENCE [LARGE SCALE GENOMIC DNA]</scope>
    <source>
        <strain evidence="10 11">Koide BX008</strain>
    </source>
</reference>
<comment type="similarity">
    <text evidence="2 8">Belongs to the glycosyl hydrolase 35 family.</text>
</comment>
<keyword evidence="6" id="KW-0325">Glycoprotein</keyword>
<dbReference type="InterPro" id="IPR025972">
    <property type="entry name" value="BetaGal_dom3"/>
</dbReference>
<dbReference type="OrthoDB" id="1657402at2759"/>
<evidence type="ECO:0000313" key="11">
    <source>
        <dbReference type="Proteomes" id="UP000054549"/>
    </source>
</evidence>
<dbReference type="InterPro" id="IPR001944">
    <property type="entry name" value="Glycoside_Hdrlase_35"/>
</dbReference>
<dbReference type="EC" id="3.2.1.23" evidence="3"/>
<dbReference type="InterPro" id="IPR017853">
    <property type="entry name" value="GH"/>
</dbReference>
<dbReference type="Pfam" id="PF10435">
    <property type="entry name" value="BetaGal_dom2"/>
    <property type="match status" value="1"/>
</dbReference>
<keyword evidence="7" id="KW-0326">Glycosidase</keyword>
<dbReference type="Pfam" id="PF13364">
    <property type="entry name" value="BetaGal_ABD2"/>
    <property type="match status" value="2"/>
</dbReference>
<dbReference type="STRING" id="946122.A0A0C2WY87"/>
<evidence type="ECO:0000256" key="8">
    <source>
        <dbReference type="RuleBase" id="RU003679"/>
    </source>
</evidence>